<evidence type="ECO:0000313" key="2">
    <source>
        <dbReference type="EMBL" id="CRX37072.1"/>
    </source>
</evidence>
<accession>A0A0G7ZLP4</accession>
<dbReference type="InterPro" id="IPR050135">
    <property type="entry name" value="dGTPase-like"/>
</dbReference>
<dbReference type="InterPro" id="IPR003607">
    <property type="entry name" value="HD/PDEase_dom"/>
</dbReference>
<dbReference type="PANTHER" id="PTHR11373">
    <property type="entry name" value="DEOXYNUCLEOSIDE TRIPHOSPHATE TRIPHOSPHOHYDROLASE"/>
    <property type="match status" value="1"/>
</dbReference>
<dbReference type="InterPro" id="IPR006674">
    <property type="entry name" value="HD_domain"/>
</dbReference>
<dbReference type="EMBL" id="CWGI01000001">
    <property type="protein sequence ID" value="CRX37072.1"/>
    <property type="molecule type" value="Genomic_DNA"/>
</dbReference>
<keyword evidence="3" id="KW-1185">Reference proteome</keyword>
<dbReference type="Proteomes" id="UP000242141">
    <property type="component" value="Unassembled WGS sequence"/>
</dbReference>
<dbReference type="AlphaFoldDB" id="A0A0G7ZLP4"/>
<dbReference type="CDD" id="cd00077">
    <property type="entry name" value="HDc"/>
    <property type="match status" value="1"/>
</dbReference>
<proteinExistence type="predicted"/>
<feature type="domain" description="HD" evidence="1">
    <location>
        <begin position="51"/>
        <end position="169"/>
    </location>
</feature>
<name>A0A0G7ZLP4_9MOLU</name>
<dbReference type="PANTHER" id="PTHR11373:SF4">
    <property type="entry name" value="DEOXYNUCLEOSIDE TRIPHOSPHATE TRIPHOSPHOHYDROLASE SAMHD1"/>
    <property type="match status" value="1"/>
</dbReference>
<evidence type="ECO:0000313" key="3">
    <source>
        <dbReference type="Proteomes" id="UP000242141"/>
    </source>
</evidence>
<dbReference type="GO" id="GO:0006203">
    <property type="term" value="P:dGTP catabolic process"/>
    <property type="evidence" value="ECO:0007669"/>
    <property type="project" value="TreeGrafter"/>
</dbReference>
<gene>
    <name evidence="2" type="ORF">HEPPS_02770</name>
</gene>
<protein>
    <submittedName>
        <fullName evidence="2">| / putative dGTPase / 561788:562954 Reverse</fullName>
    </submittedName>
</protein>
<evidence type="ECO:0000259" key="1">
    <source>
        <dbReference type="PROSITE" id="PS51831"/>
    </source>
</evidence>
<dbReference type="Gene3D" id="1.10.3210.10">
    <property type="entry name" value="Hypothetical protein af1432"/>
    <property type="match status" value="1"/>
</dbReference>
<dbReference type="Pfam" id="PF01966">
    <property type="entry name" value="HD"/>
    <property type="match status" value="1"/>
</dbReference>
<reference evidence="3" key="1">
    <citation type="submission" date="2015-05" db="EMBL/GenBank/DDBJ databases">
        <authorList>
            <person name="Collingro A."/>
        </authorList>
    </citation>
    <scope>NUCLEOTIDE SEQUENCE [LARGE SCALE GENOMIC DNA]</scope>
    <source>
        <strain evidence="3">Ps</strain>
    </source>
</reference>
<dbReference type="SUPFAM" id="SSF109604">
    <property type="entry name" value="HD-domain/PDEase-like"/>
    <property type="match status" value="1"/>
</dbReference>
<sequence>MRYITDNVLKNITFEEEFLIKLFNTKEFKRLARINQLGLTNFQFPGATHNRLSHSLGVYQLAKKFLKKFQEDNIKIDRLTYQAILASALLHDIGHGPFSHLFEQISKINHEKYSLKIINDQSTEINKILREENDKLLEAVNLILQGKYHLDWVNQLISSEIDVDRLDYLLRDSYHVGLDYGKIEYNWLIRNAKIIDNKLAFSQKAISTIEAMILGRYHMNKVVYNSPKNIACSILFIWFFKRLKYLFNLNKLENDYQEIIPLLKEEELSTEKFLNLDDNTIWCFIKKAFSEKDQILHKISTHLIYQKRATVCDIDELKNMDAKEEGFTWEKIDLKTSFSFYQESNHSKEALILFNDHKIKKLRDVSTVINIKVNDYRNLKTEKIGLKI</sequence>
<dbReference type="GO" id="GO:0008832">
    <property type="term" value="F:dGTPase activity"/>
    <property type="evidence" value="ECO:0007669"/>
    <property type="project" value="TreeGrafter"/>
</dbReference>
<dbReference type="SMART" id="SM00471">
    <property type="entry name" value="HDc"/>
    <property type="match status" value="1"/>
</dbReference>
<organism evidence="2 3">
    <name type="scientific">Candidatus Hepatoplasma crinochetorum</name>
    <dbReference type="NCBI Taxonomy" id="295596"/>
    <lineage>
        <taxon>Bacteria</taxon>
        <taxon>Bacillati</taxon>
        <taxon>Mycoplasmatota</taxon>
        <taxon>Mollicutes</taxon>
        <taxon>Candidatus Hepatoplasmataceae</taxon>
        <taxon>Candidatus Hepatoplasma</taxon>
    </lineage>
</organism>
<dbReference type="PROSITE" id="PS51831">
    <property type="entry name" value="HD"/>
    <property type="match status" value="1"/>
</dbReference>